<sequence>MHQRQRGPVRGGAPGSSAPPENEPLSLVFSTEDEATDVAPGEPVTVAAEGGVLTEVTMLNPDGVEVDGELAEDGSGWTTAEPLGYGRTYTLSVAGEGDDGQERSEEITFTTVQPAQQTYVGFSPLPGETVGVGHPLAFYFSEGVPLEDKQAVEDSITITTDPEVEGAFYWFDDTRVHWRPEEYWEPGTKISIDADIYGRHFGNGVYGKESRTSELTIGDSFVAHADGSTYQLTVEINGEVVKKFPMSLGKPDFRSWDGVHVVTEKHADYLMDSSTYGLPLDQGGYQTQVKWATRIANNGEFVHAAPWSVPQQGKEHVSHGCINLSMENAKWFYDNVKRGDVVLITDSGGRELPGDGGRGGFNDWQIPWEEWLTGGVRAG</sequence>
<dbReference type="Gene3D" id="2.60.40.3710">
    <property type="match status" value="1"/>
</dbReference>
<dbReference type="CDD" id="cd13432">
    <property type="entry name" value="LDT_IgD_like_2"/>
    <property type="match status" value="1"/>
</dbReference>
<feature type="domain" description="L,D-TPase catalytic" evidence="9">
    <location>
        <begin position="221"/>
        <end position="345"/>
    </location>
</feature>
<dbReference type="InterPro" id="IPR041280">
    <property type="entry name" value="Big_10"/>
</dbReference>
<comment type="caution">
    <text evidence="10">The sequence shown here is derived from an EMBL/GenBank/DDBJ whole genome shotgun (WGS) entry which is preliminary data.</text>
</comment>
<dbReference type="InterPro" id="IPR050979">
    <property type="entry name" value="LD-transpeptidase"/>
</dbReference>
<keyword evidence="3 7" id="KW-0133">Cell shape</keyword>
<keyword evidence="6 7" id="KW-0961">Cell wall biogenesis/degradation</keyword>
<dbReference type="Pfam" id="PF03734">
    <property type="entry name" value="YkuD"/>
    <property type="match status" value="1"/>
</dbReference>
<keyword evidence="11" id="KW-1185">Reference proteome</keyword>
<evidence type="ECO:0000256" key="2">
    <source>
        <dbReference type="ARBA" id="ARBA00022679"/>
    </source>
</evidence>
<evidence type="ECO:0000256" key="7">
    <source>
        <dbReference type="PROSITE-ProRule" id="PRU01373"/>
    </source>
</evidence>
<evidence type="ECO:0000256" key="8">
    <source>
        <dbReference type="SAM" id="MobiDB-lite"/>
    </source>
</evidence>
<dbReference type="Pfam" id="PF17964">
    <property type="entry name" value="Big_10"/>
    <property type="match status" value="1"/>
</dbReference>
<dbReference type="PANTHER" id="PTHR30582:SF2">
    <property type="entry name" value="L,D-TRANSPEPTIDASE YCIB-RELATED"/>
    <property type="match status" value="1"/>
</dbReference>
<evidence type="ECO:0000256" key="5">
    <source>
        <dbReference type="ARBA" id="ARBA00023315"/>
    </source>
</evidence>
<feature type="active site" description="Nucleophile" evidence="7">
    <location>
        <position position="321"/>
    </location>
</feature>
<dbReference type="Gene3D" id="2.60.40.3780">
    <property type="match status" value="1"/>
</dbReference>
<accession>A0ABT1JMS3</accession>
<comment type="pathway">
    <text evidence="1 7">Cell wall biogenesis; peptidoglycan biosynthesis.</text>
</comment>
<protein>
    <submittedName>
        <fullName evidence="10">Peptidoglycan transpeptidase, ErfK-YbiS-YhnG family</fullName>
    </submittedName>
</protein>
<keyword evidence="2" id="KW-0808">Transferase</keyword>
<reference evidence="10 11" key="1">
    <citation type="submission" date="2022-06" db="EMBL/GenBank/DDBJ databases">
        <title>Genomic Encyclopedia of Type Strains, Phase I: the one thousand microbial genomes (KMG-I) project.</title>
        <authorList>
            <person name="Kyrpides N."/>
        </authorList>
    </citation>
    <scope>NUCLEOTIDE SEQUENCE [LARGE SCALE GENOMIC DNA]</scope>
    <source>
        <strain evidence="10 11">DSM 43889</strain>
    </source>
</reference>
<evidence type="ECO:0000256" key="4">
    <source>
        <dbReference type="ARBA" id="ARBA00022984"/>
    </source>
</evidence>
<name>A0ABT1JMS3_ACTCY</name>
<dbReference type="Gene3D" id="2.40.440.10">
    <property type="entry name" value="L,D-transpeptidase catalytic domain-like"/>
    <property type="match status" value="1"/>
</dbReference>
<evidence type="ECO:0000313" key="11">
    <source>
        <dbReference type="Proteomes" id="UP000791080"/>
    </source>
</evidence>
<keyword evidence="5" id="KW-0012">Acyltransferase</keyword>
<evidence type="ECO:0000313" key="10">
    <source>
        <dbReference type="EMBL" id="MCP2333830.1"/>
    </source>
</evidence>
<feature type="active site" description="Proton donor/acceptor" evidence="7">
    <location>
        <position position="303"/>
    </location>
</feature>
<feature type="region of interest" description="Disordered" evidence="8">
    <location>
        <begin position="1"/>
        <end position="39"/>
    </location>
</feature>
<evidence type="ECO:0000256" key="3">
    <source>
        <dbReference type="ARBA" id="ARBA00022960"/>
    </source>
</evidence>
<dbReference type="InterPro" id="IPR038063">
    <property type="entry name" value="Transpep_catalytic_dom"/>
</dbReference>
<dbReference type="InterPro" id="IPR005490">
    <property type="entry name" value="LD_TPept_cat_dom"/>
</dbReference>
<dbReference type="RefSeq" id="WP_253860257.1">
    <property type="nucleotide sequence ID" value="NZ_AUBJ02000001.1"/>
</dbReference>
<dbReference type="SUPFAM" id="SSF141523">
    <property type="entry name" value="L,D-transpeptidase catalytic domain-like"/>
    <property type="match status" value="1"/>
</dbReference>
<gene>
    <name evidence="10" type="ORF">G443_004100</name>
</gene>
<keyword evidence="4 7" id="KW-0573">Peptidoglycan synthesis</keyword>
<dbReference type="PROSITE" id="PS52029">
    <property type="entry name" value="LD_TPASE"/>
    <property type="match status" value="1"/>
</dbReference>
<dbReference type="CDD" id="cd16913">
    <property type="entry name" value="YkuD_like"/>
    <property type="match status" value="1"/>
</dbReference>
<organism evidence="10 11">
    <name type="scientific">Actinoalloteichus caeruleus DSM 43889</name>
    <dbReference type="NCBI Taxonomy" id="1120930"/>
    <lineage>
        <taxon>Bacteria</taxon>
        <taxon>Bacillati</taxon>
        <taxon>Actinomycetota</taxon>
        <taxon>Actinomycetes</taxon>
        <taxon>Pseudonocardiales</taxon>
        <taxon>Pseudonocardiaceae</taxon>
        <taxon>Actinoalloteichus</taxon>
        <taxon>Actinoalloteichus cyanogriseus</taxon>
    </lineage>
</organism>
<evidence type="ECO:0000256" key="1">
    <source>
        <dbReference type="ARBA" id="ARBA00004752"/>
    </source>
</evidence>
<dbReference type="Proteomes" id="UP000791080">
    <property type="component" value="Unassembled WGS sequence"/>
</dbReference>
<evidence type="ECO:0000259" key="9">
    <source>
        <dbReference type="PROSITE" id="PS52029"/>
    </source>
</evidence>
<evidence type="ECO:0000256" key="6">
    <source>
        <dbReference type="ARBA" id="ARBA00023316"/>
    </source>
</evidence>
<dbReference type="EMBL" id="AUBJ02000001">
    <property type="protein sequence ID" value="MCP2333830.1"/>
    <property type="molecule type" value="Genomic_DNA"/>
</dbReference>
<proteinExistence type="predicted"/>
<dbReference type="PANTHER" id="PTHR30582">
    <property type="entry name" value="L,D-TRANSPEPTIDASE"/>
    <property type="match status" value="1"/>
</dbReference>